<dbReference type="Pfam" id="PF08241">
    <property type="entry name" value="Methyltransf_11"/>
    <property type="match status" value="1"/>
</dbReference>
<dbReference type="Gene3D" id="3.40.50.150">
    <property type="entry name" value="Vaccinia Virus protein VP39"/>
    <property type="match status" value="1"/>
</dbReference>
<reference evidence="2 3" key="1">
    <citation type="journal article" date="2016" name="Nat. Commun.">
        <title>Thousands of microbial genomes shed light on interconnected biogeochemical processes in an aquifer system.</title>
        <authorList>
            <person name="Anantharaman K."/>
            <person name="Brown C.T."/>
            <person name="Hug L.A."/>
            <person name="Sharon I."/>
            <person name="Castelle C.J."/>
            <person name="Probst A.J."/>
            <person name="Thomas B.C."/>
            <person name="Singh A."/>
            <person name="Wilkins M.J."/>
            <person name="Karaoz U."/>
            <person name="Brodie E.L."/>
            <person name="Williams K.H."/>
            <person name="Hubbard S.S."/>
            <person name="Banfield J.F."/>
        </authorList>
    </citation>
    <scope>NUCLEOTIDE SEQUENCE [LARGE SCALE GENOMIC DNA]</scope>
</reference>
<proteinExistence type="predicted"/>
<dbReference type="Proteomes" id="UP000176192">
    <property type="component" value="Unassembled WGS sequence"/>
</dbReference>
<accession>A0A1F6YBW0</accession>
<dbReference type="CDD" id="cd02440">
    <property type="entry name" value="AdoMet_MTases"/>
    <property type="match status" value="1"/>
</dbReference>
<dbReference type="InterPro" id="IPR029063">
    <property type="entry name" value="SAM-dependent_MTases_sf"/>
</dbReference>
<evidence type="ECO:0000259" key="1">
    <source>
        <dbReference type="Pfam" id="PF08241"/>
    </source>
</evidence>
<dbReference type="SUPFAM" id="SSF53335">
    <property type="entry name" value="S-adenosyl-L-methionine-dependent methyltransferases"/>
    <property type="match status" value="1"/>
</dbReference>
<feature type="domain" description="Methyltransferase type 11" evidence="1">
    <location>
        <begin position="22"/>
        <end position="121"/>
    </location>
</feature>
<comment type="caution">
    <text evidence="2">The sequence shown here is derived from an EMBL/GenBank/DDBJ whole genome shotgun (WGS) entry which is preliminary data.</text>
</comment>
<dbReference type="InterPro" id="IPR013216">
    <property type="entry name" value="Methyltransf_11"/>
</dbReference>
<evidence type="ECO:0000313" key="2">
    <source>
        <dbReference type="EMBL" id="OGJ03852.1"/>
    </source>
</evidence>
<name>A0A1F6YBW0_9BACT</name>
<evidence type="ECO:0000313" key="3">
    <source>
        <dbReference type="Proteomes" id="UP000176192"/>
    </source>
</evidence>
<dbReference type="GO" id="GO:0008757">
    <property type="term" value="F:S-adenosylmethionine-dependent methyltransferase activity"/>
    <property type="evidence" value="ECO:0007669"/>
    <property type="project" value="InterPro"/>
</dbReference>
<gene>
    <name evidence="2" type="ORF">A3G06_01565</name>
</gene>
<organism evidence="2 3">
    <name type="scientific">Candidatus Nomurabacteria bacterium RIFCSPLOWO2_12_FULL_46_14</name>
    <dbReference type="NCBI Taxonomy" id="1801797"/>
    <lineage>
        <taxon>Bacteria</taxon>
        <taxon>Candidatus Nomuraibacteriota</taxon>
    </lineage>
</organism>
<sequence length="173" mass="18535">MFADPVKNLRALGLTENMIVADLGAGSGFYTLPAARIATNGRVYAVEVVKESLHLLAAKAKSAHLKNVEVVWGNVEKPGGTKLRDGLADAVIASNILFQVEDRDGFVAEVKRILKKGGEVLLIDWSDASELLGQGHAPVPKAVAREMFEAKGFAFAREVDAGAHHYGMILSKL</sequence>
<dbReference type="AlphaFoldDB" id="A0A1F6YBW0"/>
<dbReference type="EMBL" id="MFVV01000013">
    <property type="protein sequence ID" value="OGJ03852.1"/>
    <property type="molecule type" value="Genomic_DNA"/>
</dbReference>
<dbReference type="STRING" id="1801797.A3G06_01565"/>
<protein>
    <recommendedName>
        <fullName evidence="1">Methyltransferase type 11 domain-containing protein</fullName>
    </recommendedName>
</protein>